<dbReference type="KEGG" id="mvd:AWU67_15510"/>
<dbReference type="InterPro" id="IPR035906">
    <property type="entry name" value="MetI-like_sf"/>
</dbReference>
<evidence type="ECO:0000256" key="5">
    <source>
        <dbReference type="ARBA" id="ARBA00022989"/>
    </source>
</evidence>
<evidence type="ECO:0000256" key="7">
    <source>
        <dbReference type="RuleBase" id="RU363032"/>
    </source>
</evidence>
<feature type="transmembrane region" description="Helical" evidence="7">
    <location>
        <begin position="9"/>
        <end position="29"/>
    </location>
</feature>
<dbReference type="AlphaFoldDB" id="A0A109QXI8"/>
<feature type="transmembrane region" description="Helical" evidence="7">
    <location>
        <begin position="173"/>
        <end position="193"/>
    </location>
</feature>
<name>A0A109QXI8_9MICO</name>
<dbReference type="PANTHER" id="PTHR43163">
    <property type="entry name" value="DIPEPTIDE TRANSPORT SYSTEM PERMEASE PROTEIN DPPB-RELATED"/>
    <property type="match status" value="1"/>
</dbReference>
<evidence type="ECO:0000313" key="10">
    <source>
        <dbReference type="Proteomes" id="UP000058305"/>
    </source>
</evidence>
<keyword evidence="3" id="KW-1003">Cell membrane</keyword>
<keyword evidence="5 7" id="KW-1133">Transmembrane helix</keyword>
<dbReference type="SUPFAM" id="SSF161098">
    <property type="entry name" value="MetI-like"/>
    <property type="match status" value="1"/>
</dbReference>
<feature type="domain" description="ABC transmembrane type-1" evidence="8">
    <location>
        <begin position="95"/>
        <end position="299"/>
    </location>
</feature>
<keyword evidence="2 7" id="KW-0813">Transport</keyword>
<keyword evidence="6 7" id="KW-0472">Membrane</keyword>
<feature type="transmembrane region" description="Helical" evidence="7">
    <location>
        <begin position="99"/>
        <end position="122"/>
    </location>
</feature>
<reference evidence="10" key="2">
    <citation type="submission" date="2016-01" db="EMBL/GenBank/DDBJ databases">
        <title>First complete genome sequence of a species in the genus Microterricola, an extremophilic cold active enzyme producing strain ERGS5:02 isolated from Sikkim Himalaya.</title>
        <authorList>
            <person name="Kumar R."/>
            <person name="Singh D."/>
            <person name="Swarnkar M.K."/>
        </authorList>
    </citation>
    <scope>NUCLEOTIDE SEQUENCE [LARGE SCALE GENOMIC DNA]</scope>
    <source>
        <strain evidence="10">ERGS5:02</strain>
    </source>
</reference>
<comment type="similarity">
    <text evidence="7">Belongs to the binding-protein-dependent transport system permease family.</text>
</comment>
<protein>
    <submittedName>
        <fullName evidence="9">ABC transporter permease</fullName>
    </submittedName>
</protein>
<evidence type="ECO:0000256" key="2">
    <source>
        <dbReference type="ARBA" id="ARBA00022448"/>
    </source>
</evidence>
<organism evidence="9 10">
    <name type="scientific">Microterricola viridarii</name>
    <dbReference type="NCBI Taxonomy" id="412690"/>
    <lineage>
        <taxon>Bacteria</taxon>
        <taxon>Bacillati</taxon>
        <taxon>Actinomycetota</taxon>
        <taxon>Actinomycetes</taxon>
        <taxon>Micrococcales</taxon>
        <taxon>Microbacteriaceae</taxon>
        <taxon>Microterricola</taxon>
    </lineage>
</organism>
<comment type="subcellular location">
    <subcellularLocation>
        <location evidence="1 7">Cell membrane</location>
        <topology evidence="1 7">Multi-pass membrane protein</topology>
    </subcellularLocation>
</comment>
<keyword evidence="10" id="KW-1185">Reference proteome</keyword>
<proteinExistence type="inferred from homology"/>
<dbReference type="Pfam" id="PF19300">
    <property type="entry name" value="BPD_transp_1_N"/>
    <property type="match status" value="1"/>
</dbReference>
<feature type="transmembrane region" description="Helical" evidence="7">
    <location>
        <begin position="280"/>
        <end position="306"/>
    </location>
</feature>
<evidence type="ECO:0000256" key="3">
    <source>
        <dbReference type="ARBA" id="ARBA00022475"/>
    </source>
</evidence>
<sequence length="313" mass="33247">MVSFIVRRLISGVVVLFVVSSLTFFMLYFSATSVARNILGESATQAQVHLKEIELGLDQPLFSRYVDWLGGALSGNFGVSWFNSQPVVDSIVGRLPTTLSIVLVTIVIAAVLATLFGVAAAVRRGWVDRLLQIVSIGASAIPQFVVAIVLVTVFAIGLQLLPATGYVPLTDSFGGWLASITLPIIALAIGAVASTAQQVRSAVITVLSRDYVRTLRSRGLAPREILFRHVLRGAAPAGLTVLSLQFIGMLGGVVVLEQIFALPGLGFLALQSTTQGDMPVLMGVVVYIVIIVVVVNLLVDLAVGWLNPKARVS</sequence>
<feature type="transmembrane region" description="Helical" evidence="7">
    <location>
        <begin position="134"/>
        <end position="161"/>
    </location>
</feature>
<keyword evidence="4 7" id="KW-0812">Transmembrane</keyword>
<dbReference type="EMBL" id="CP014145">
    <property type="protein sequence ID" value="AMB60032.1"/>
    <property type="molecule type" value="Genomic_DNA"/>
</dbReference>
<dbReference type="CDD" id="cd06261">
    <property type="entry name" value="TM_PBP2"/>
    <property type="match status" value="1"/>
</dbReference>
<dbReference type="Pfam" id="PF00528">
    <property type="entry name" value="BPD_transp_1"/>
    <property type="match status" value="1"/>
</dbReference>
<dbReference type="OrthoDB" id="9778910at2"/>
<dbReference type="Proteomes" id="UP000058305">
    <property type="component" value="Chromosome"/>
</dbReference>
<gene>
    <name evidence="9" type="ORF">AWU67_15510</name>
</gene>
<dbReference type="InterPro" id="IPR000515">
    <property type="entry name" value="MetI-like"/>
</dbReference>
<dbReference type="RefSeq" id="WP_067231142.1">
    <property type="nucleotide sequence ID" value="NZ_CP014145.1"/>
</dbReference>
<dbReference type="InterPro" id="IPR045621">
    <property type="entry name" value="BPD_transp_1_N"/>
</dbReference>
<dbReference type="PROSITE" id="PS50928">
    <property type="entry name" value="ABC_TM1"/>
    <property type="match status" value="1"/>
</dbReference>
<dbReference type="GO" id="GO:0055085">
    <property type="term" value="P:transmembrane transport"/>
    <property type="evidence" value="ECO:0007669"/>
    <property type="project" value="InterPro"/>
</dbReference>
<evidence type="ECO:0000256" key="4">
    <source>
        <dbReference type="ARBA" id="ARBA00022692"/>
    </source>
</evidence>
<reference evidence="9 10" key="1">
    <citation type="journal article" date="2016" name="J. Biotechnol.">
        <title>First complete genome sequence of a species in the genus Microterricola, an extremophilic cold active enzyme producing bacterial strain ERGS5:02 isolated from Sikkim Himalaya.</title>
        <authorList>
            <person name="Himanshu"/>
            <person name="Swarnkar M.K."/>
            <person name="Singh D."/>
            <person name="Kumar R."/>
        </authorList>
    </citation>
    <scope>NUCLEOTIDE SEQUENCE [LARGE SCALE GENOMIC DNA]</scope>
    <source>
        <strain evidence="9 10">ERGS5:02</strain>
    </source>
</reference>
<evidence type="ECO:0000313" key="9">
    <source>
        <dbReference type="EMBL" id="AMB60032.1"/>
    </source>
</evidence>
<dbReference type="Gene3D" id="1.10.3720.10">
    <property type="entry name" value="MetI-like"/>
    <property type="match status" value="1"/>
</dbReference>
<evidence type="ECO:0000256" key="1">
    <source>
        <dbReference type="ARBA" id="ARBA00004651"/>
    </source>
</evidence>
<accession>A0A109QXI8</accession>
<feature type="transmembrane region" description="Helical" evidence="7">
    <location>
        <begin position="237"/>
        <end position="260"/>
    </location>
</feature>
<evidence type="ECO:0000259" key="8">
    <source>
        <dbReference type="PROSITE" id="PS50928"/>
    </source>
</evidence>
<dbReference type="PANTHER" id="PTHR43163:SF6">
    <property type="entry name" value="DIPEPTIDE TRANSPORT SYSTEM PERMEASE PROTEIN DPPB-RELATED"/>
    <property type="match status" value="1"/>
</dbReference>
<evidence type="ECO:0000256" key="6">
    <source>
        <dbReference type="ARBA" id="ARBA00023136"/>
    </source>
</evidence>
<dbReference type="GO" id="GO:0005886">
    <property type="term" value="C:plasma membrane"/>
    <property type="evidence" value="ECO:0007669"/>
    <property type="project" value="UniProtKB-SubCell"/>
</dbReference>